<sequence length="209" mass="22966">MSNSARMSAQIREARENRRVLLGVGLTSRENPETSNATRIIARVNTNVTTTARASTSRNNPVPRNTTSGINRRTAAAATALPQIRSTSGRSAATSTLFRATSTPRRQALTGARSRLATIMSSPTSEVPRSSVKKNEKKRADKQVQTEKSDEVFSLPITKRDRSFSPTQLPCAVCFNELLPSAGRRLTSLKCGHTFCRSCVDKWYEISSY</sequence>
<evidence type="ECO:0000259" key="5">
    <source>
        <dbReference type="PROSITE" id="PS50089"/>
    </source>
</evidence>
<reference evidence="6" key="1">
    <citation type="submission" date="2015-05" db="UniProtKB">
        <authorList>
            <consortium name="EnsemblMetazoa"/>
        </authorList>
    </citation>
    <scope>IDENTIFICATION</scope>
</reference>
<dbReference type="GO" id="GO:0008270">
    <property type="term" value="F:zinc ion binding"/>
    <property type="evidence" value="ECO:0007669"/>
    <property type="project" value="UniProtKB-KW"/>
</dbReference>
<evidence type="ECO:0000313" key="7">
    <source>
        <dbReference type="Proteomes" id="UP000015103"/>
    </source>
</evidence>
<protein>
    <submittedName>
        <fullName evidence="6">RING-type domain-containing protein</fullName>
    </submittedName>
</protein>
<dbReference type="VEuPathDB" id="VectorBase:RPRC014253"/>
<dbReference type="PANTHER" id="PTHR23041:SF78">
    <property type="entry name" value="E3 UBIQUITIN-PROTEIN LIGASE RNF4"/>
    <property type="match status" value="1"/>
</dbReference>
<dbReference type="Pfam" id="PF13639">
    <property type="entry name" value="zf-RING_2"/>
    <property type="match status" value="1"/>
</dbReference>
<dbReference type="FunCoup" id="T1ID83">
    <property type="interactions" value="94"/>
</dbReference>
<dbReference type="CDD" id="cd16449">
    <property type="entry name" value="RING-HC"/>
    <property type="match status" value="1"/>
</dbReference>
<evidence type="ECO:0000256" key="2">
    <source>
        <dbReference type="ARBA" id="ARBA00022771"/>
    </source>
</evidence>
<evidence type="ECO:0000256" key="1">
    <source>
        <dbReference type="ARBA" id="ARBA00022723"/>
    </source>
</evidence>
<dbReference type="EMBL" id="ACPB03003015">
    <property type="status" value="NOT_ANNOTATED_CDS"/>
    <property type="molecule type" value="Genomic_DNA"/>
</dbReference>
<feature type="region of interest" description="Disordered" evidence="4">
    <location>
        <begin position="50"/>
        <end position="69"/>
    </location>
</feature>
<evidence type="ECO:0000313" key="6">
    <source>
        <dbReference type="EnsemblMetazoa" id="RPRC014253-PA"/>
    </source>
</evidence>
<feature type="domain" description="RING-type" evidence="5">
    <location>
        <begin position="171"/>
        <end position="203"/>
    </location>
</feature>
<organism evidence="6 7">
    <name type="scientific">Rhodnius prolixus</name>
    <name type="common">Triatomid bug</name>
    <dbReference type="NCBI Taxonomy" id="13249"/>
    <lineage>
        <taxon>Eukaryota</taxon>
        <taxon>Metazoa</taxon>
        <taxon>Ecdysozoa</taxon>
        <taxon>Arthropoda</taxon>
        <taxon>Hexapoda</taxon>
        <taxon>Insecta</taxon>
        <taxon>Pterygota</taxon>
        <taxon>Neoptera</taxon>
        <taxon>Paraneoptera</taxon>
        <taxon>Hemiptera</taxon>
        <taxon>Heteroptera</taxon>
        <taxon>Panheteroptera</taxon>
        <taxon>Cimicomorpha</taxon>
        <taxon>Reduviidae</taxon>
        <taxon>Triatominae</taxon>
        <taxon>Rhodnius</taxon>
    </lineage>
</organism>
<dbReference type="InterPro" id="IPR001841">
    <property type="entry name" value="Znf_RING"/>
</dbReference>
<keyword evidence="7" id="KW-1185">Reference proteome</keyword>
<feature type="compositionally biased region" description="Low complexity" evidence="4">
    <location>
        <begin position="87"/>
        <end position="96"/>
    </location>
</feature>
<dbReference type="Proteomes" id="UP000015103">
    <property type="component" value="Unassembled WGS sequence"/>
</dbReference>
<dbReference type="PROSITE" id="PS50089">
    <property type="entry name" value="ZF_RING_2"/>
    <property type="match status" value="1"/>
</dbReference>
<dbReference type="InterPro" id="IPR047134">
    <property type="entry name" value="RNF4"/>
</dbReference>
<evidence type="ECO:0000256" key="3">
    <source>
        <dbReference type="ARBA" id="ARBA00022833"/>
    </source>
</evidence>
<evidence type="ECO:0000256" key="4">
    <source>
        <dbReference type="SAM" id="MobiDB-lite"/>
    </source>
</evidence>
<dbReference type="InParanoid" id="T1ID83"/>
<dbReference type="EMBL" id="ACPB03003014">
    <property type="status" value="NOT_ANNOTATED_CDS"/>
    <property type="molecule type" value="Genomic_DNA"/>
</dbReference>
<dbReference type="EnsemblMetazoa" id="RPRC014253-RA">
    <property type="protein sequence ID" value="RPRC014253-PA"/>
    <property type="gene ID" value="RPRC014253"/>
</dbReference>
<dbReference type="PANTHER" id="PTHR23041">
    <property type="entry name" value="RING FINGER DOMAIN-CONTAINING"/>
    <property type="match status" value="1"/>
</dbReference>
<dbReference type="InterPro" id="IPR013083">
    <property type="entry name" value="Znf_RING/FYVE/PHD"/>
</dbReference>
<feature type="compositionally biased region" description="Basic and acidic residues" evidence="4">
    <location>
        <begin position="138"/>
        <end position="147"/>
    </location>
</feature>
<keyword evidence="3" id="KW-0862">Zinc</keyword>
<dbReference type="Gene3D" id="3.30.40.10">
    <property type="entry name" value="Zinc/RING finger domain, C3HC4 (zinc finger)"/>
    <property type="match status" value="1"/>
</dbReference>
<dbReference type="PROSITE" id="PS00518">
    <property type="entry name" value="ZF_RING_1"/>
    <property type="match status" value="1"/>
</dbReference>
<dbReference type="SUPFAM" id="SSF57850">
    <property type="entry name" value="RING/U-box"/>
    <property type="match status" value="1"/>
</dbReference>
<proteinExistence type="predicted"/>
<dbReference type="InterPro" id="IPR017907">
    <property type="entry name" value="Znf_RING_CS"/>
</dbReference>
<feature type="region of interest" description="Disordered" evidence="4">
    <location>
        <begin position="87"/>
        <end position="147"/>
    </location>
</feature>
<feature type="compositionally biased region" description="Polar residues" evidence="4">
    <location>
        <begin position="119"/>
        <end position="128"/>
    </location>
</feature>
<dbReference type="AlphaFoldDB" id="T1ID83"/>
<name>T1ID83_RHOPR</name>
<dbReference type="HOGENOM" id="CLU_1316874_0_0_1"/>
<keyword evidence="1" id="KW-0479">Metal-binding</keyword>
<accession>T1ID83</accession>
<keyword evidence="2" id="KW-0863">Zinc-finger</keyword>